<dbReference type="PANTHER" id="PTHR10654">
    <property type="entry name" value="CAS SCAFFOLDING PROTEIN"/>
    <property type="match status" value="1"/>
</dbReference>
<dbReference type="PANTHER" id="PTHR10654:SF19">
    <property type="entry name" value="CAS SCAFFOLDING PROTEIN FAMILY MEMBER 4"/>
    <property type="match status" value="1"/>
</dbReference>
<reference evidence="13" key="1">
    <citation type="submission" date="2025-08" db="UniProtKB">
        <authorList>
            <consortium name="RefSeq"/>
        </authorList>
    </citation>
    <scope>IDENTIFICATION</scope>
</reference>
<feature type="compositionally biased region" description="Polar residues" evidence="10">
    <location>
        <begin position="408"/>
        <end position="426"/>
    </location>
</feature>
<sequence>MKVNNTLAKALYDNKAECPDELAFRRGDILTVLEQNLLGSEGWWRCSLHGKQGMAPANRLQLLTPSLAPSTQQDSQELPNSQSIYQIPSAQQAPAPLPIYEKMDSWITSPLSASAASYPVKQEVYQVPALAAQLLSEKTQSSSNQHLYSLPRAMCASALESKNEIYDIPSPQHRESLLTQGIATPPSSRKGSKFFSTTENCLERVQRFYDIPLSPEKVQARKWQESSLDHIYVIPITSSREVVTSSQGKHLSDYKTLPNLRKSEWIYDIPLSPEKKGIQETSQNHSQNKNVYDIPPTRFDSSKQRALTMKNKVKLVNPEAYDVPPIRRKLTCPEILLYDVPSVHDVSMQHQNGNYDISSAGPSCRIEKEKHQRTIYDIPRGLPVALAQKKENIHSHSSGGNTYIFPPSLSSDGNPDQDRLSVSSVDSRTSTISTLSSSSSDSFSSSASSSILSSSSEEPNKETSMELESAIETLTKLQHSVSSSIASLMIFVSSKWRYREHLEGNIDEIHRAVDHIKVSLGEFLDFAQTIEGNTASGSDSKLRARIKKQLNILTDSFQILVETREALNNCKWSLEILVIKKPQNNPDDLDRFVMVARTIPDDIKRFVSIIIANGKLLFRKSCKEKTGKDRAVCAEHNVSLEQQVEDDSLLRSILERPKEKARVDATEESDYIQIQKPLGLEEVQPSLSTHKAEGKNDDLKAKASPSAMKHNEESLATKMVLSSICRLYFGAVQKAIAVFFESLRSDQTPDVFIPKSKLIIMVGQRLVDALCQEAIEKSNRNEVLSGSSNFCGLLKNLAVATKNAAMQYPCAVAMKELRNQADGLLKYTEEFRAMME</sequence>
<dbReference type="InterPro" id="IPR001452">
    <property type="entry name" value="SH3_domain"/>
</dbReference>
<accession>A0A6J0TXC2</accession>
<evidence type="ECO:0000256" key="3">
    <source>
        <dbReference type="ARBA" id="ARBA00007848"/>
    </source>
</evidence>
<evidence type="ECO:0000259" key="11">
    <source>
        <dbReference type="PROSITE" id="PS50002"/>
    </source>
</evidence>
<feature type="region of interest" description="Disordered" evidence="10">
    <location>
        <begin position="393"/>
        <end position="467"/>
    </location>
</feature>
<evidence type="ECO:0000313" key="13">
    <source>
        <dbReference type="RefSeq" id="XP_020653176.2"/>
    </source>
</evidence>
<feature type="domain" description="SH3" evidence="11">
    <location>
        <begin position="3"/>
        <end position="65"/>
    </location>
</feature>
<keyword evidence="6" id="KW-0597">Phosphoprotein</keyword>
<evidence type="ECO:0000256" key="4">
    <source>
        <dbReference type="ARBA" id="ARBA00022443"/>
    </source>
</evidence>
<dbReference type="Gene3D" id="1.20.120.830">
    <property type="entry name" value="Serine-rich domain"/>
    <property type="match status" value="1"/>
</dbReference>
<organism evidence="12 13">
    <name type="scientific">Pogona vitticeps</name>
    <name type="common">central bearded dragon</name>
    <dbReference type="NCBI Taxonomy" id="103695"/>
    <lineage>
        <taxon>Eukaryota</taxon>
        <taxon>Metazoa</taxon>
        <taxon>Chordata</taxon>
        <taxon>Craniata</taxon>
        <taxon>Vertebrata</taxon>
        <taxon>Euteleostomi</taxon>
        <taxon>Lepidosauria</taxon>
        <taxon>Squamata</taxon>
        <taxon>Bifurcata</taxon>
        <taxon>Unidentata</taxon>
        <taxon>Episquamata</taxon>
        <taxon>Toxicofera</taxon>
        <taxon>Iguania</taxon>
        <taxon>Acrodonta</taxon>
        <taxon>Agamidae</taxon>
        <taxon>Amphibolurinae</taxon>
        <taxon>Pogona</taxon>
    </lineage>
</organism>
<proteinExistence type="inferred from homology"/>
<dbReference type="RefSeq" id="XP_020653176.2">
    <property type="nucleotide sequence ID" value="XM_020797517.2"/>
</dbReference>
<keyword evidence="8" id="KW-0965">Cell junction</keyword>
<protein>
    <submittedName>
        <fullName evidence="13">Cas scaffolding protein family member 4 isoform X1</fullName>
    </submittedName>
</protein>
<dbReference type="InterPro" id="IPR036028">
    <property type="entry name" value="SH3-like_dom_sf"/>
</dbReference>
<evidence type="ECO:0000256" key="2">
    <source>
        <dbReference type="ARBA" id="ARBA00004496"/>
    </source>
</evidence>
<evidence type="ECO:0000256" key="8">
    <source>
        <dbReference type="ARBA" id="ARBA00022949"/>
    </source>
</evidence>
<dbReference type="Gene3D" id="1.20.120.230">
    <property type="entry name" value="Alpha-catenin/vinculin-like"/>
    <property type="match status" value="1"/>
</dbReference>
<comment type="subcellular location">
    <subcellularLocation>
        <location evidence="1">Cell junction</location>
        <location evidence="1">Focal adhesion</location>
    </subcellularLocation>
    <subcellularLocation>
        <location evidence="2">Cytoplasm</location>
    </subcellularLocation>
</comment>
<feature type="compositionally biased region" description="Low complexity" evidence="10">
    <location>
        <begin position="427"/>
        <end position="456"/>
    </location>
</feature>
<evidence type="ECO:0000256" key="7">
    <source>
        <dbReference type="ARBA" id="ARBA00022889"/>
    </source>
</evidence>
<evidence type="ECO:0000256" key="1">
    <source>
        <dbReference type="ARBA" id="ARBA00004246"/>
    </source>
</evidence>
<dbReference type="Pfam" id="PF08824">
    <property type="entry name" value="Serine_rich"/>
    <property type="match status" value="1"/>
</dbReference>
<dbReference type="SUPFAM" id="SSF50044">
    <property type="entry name" value="SH3-domain"/>
    <property type="match status" value="1"/>
</dbReference>
<dbReference type="PROSITE" id="PS50002">
    <property type="entry name" value="SH3"/>
    <property type="match status" value="1"/>
</dbReference>
<evidence type="ECO:0000256" key="9">
    <source>
        <dbReference type="PROSITE-ProRule" id="PRU00192"/>
    </source>
</evidence>
<dbReference type="Pfam" id="PF12026">
    <property type="entry name" value="CAS_C"/>
    <property type="match status" value="1"/>
</dbReference>
<name>A0A6J0TXC2_9SAUR</name>
<comment type="similarity">
    <text evidence="3">Belongs to the CAS family.</text>
</comment>
<dbReference type="CDD" id="cd12000">
    <property type="entry name" value="SH3_CASS4"/>
    <property type="match status" value="1"/>
</dbReference>
<gene>
    <name evidence="13" type="primary">CASS4</name>
</gene>
<dbReference type="Pfam" id="PF14604">
    <property type="entry name" value="SH3_9"/>
    <property type="match status" value="1"/>
</dbReference>
<evidence type="ECO:0000256" key="10">
    <source>
        <dbReference type="SAM" id="MobiDB-lite"/>
    </source>
</evidence>
<dbReference type="InterPro" id="IPR014928">
    <property type="entry name" value="Serine_rich_dom"/>
</dbReference>
<dbReference type="InterPro" id="IPR035744">
    <property type="entry name" value="CASS4_SH3"/>
</dbReference>
<keyword evidence="12" id="KW-1185">Reference proteome</keyword>
<dbReference type="SMART" id="SM00326">
    <property type="entry name" value="SH3"/>
    <property type="match status" value="1"/>
</dbReference>
<dbReference type="Proteomes" id="UP001652642">
    <property type="component" value="Chromosome 4"/>
</dbReference>
<keyword evidence="4 9" id="KW-0728">SH3 domain</keyword>
<dbReference type="GeneID" id="110081098"/>
<keyword evidence="5" id="KW-0963">Cytoplasm</keyword>
<keyword evidence="7" id="KW-0130">Cell adhesion</keyword>
<dbReference type="Gene3D" id="2.30.30.40">
    <property type="entry name" value="SH3 Domains"/>
    <property type="match status" value="1"/>
</dbReference>
<dbReference type="InterPro" id="IPR037362">
    <property type="entry name" value="CAS_fam"/>
</dbReference>
<evidence type="ECO:0000256" key="5">
    <source>
        <dbReference type="ARBA" id="ARBA00022490"/>
    </source>
</evidence>
<dbReference type="PRINTS" id="PR00452">
    <property type="entry name" value="SH3DOMAIN"/>
</dbReference>
<dbReference type="InterPro" id="IPR021901">
    <property type="entry name" value="CAS_C"/>
</dbReference>
<evidence type="ECO:0000256" key="6">
    <source>
        <dbReference type="ARBA" id="ARBA00022553"/>
    </source>
</evidence>
<dbReference type="InterPro" id="IPR038319">
    <property type="entry name" value="Serine_rich_sf"/>
</dbReference>
<evidence type="ECO:0000313" key="12">
    <source>
        <dbReference type="Proteomes" id="UP001652642"/>
    </source>
</evidence>